<evidence type="ECO:0000313" key="2">
    <source>
        <dbReference type="Proteomes" id="UP001371456"/>
    </source>
</evidence>
<name>A0AAN8UAZ6_SOLBU</name>
<accession>A0AAN8UAZ6</accession>
<keyword evidence="2" id="KW-1185">Reference proteome</keyword>
<dbReference type="Proteomes" id="UP001371456">
    <property type="component" value="Unassembled WGS sequence"/>
</dbReference>
<gene>
    <name evidence="1" type="ORF">RDI58_000904</name>
</gene>
<sequence>MLQYGNIVVEYVEPGCSDHTPIEVNTGASQIKVKKPFKLLNVVMKQQAFKDLVISAWNQQYLIEEEREKLKMIENWEEVHEKILRQQSRVVWIQQGDRNSKYFYAVLKAKKARNQIAFIYNEQGRKFTDPKLIQEEFVTFFKTLLGQTTNILPTIIYNIWIERNNQRSNAKNGSTTQRLKEIAI</sequence>
<evidence type="ECO:0000313" key="1">
    <source>
        <dbReference type="EMBL" id="KAK6803120.1"/>
    </source>
</evidence>
<dbReference type="AlphaFoldDB" id="A0AAN8UAZ6"/>
<dbReference type="EMBL" id="JBANQN010000001">
    <property type="protein sequence ID" value="KAK6803120.1"/>
    <property type="molecule type" value="Genomic_DNA"/>
</dbReference>
<organism evidence="1 2">
    <name type="scientific">Solanum bulbocastanum</name>
    <name type="common">Wild potato</name>
    <dbReference type="NCBI Taxonomy" id="147425"/>
    <lineage>
        <taxon>Eukaryota</taxon>
        <taxon>Viridiplantae</taxon>
        <taxon>Streptophyta</taxon>
        <taxon>Embryophyta</taxon>
        <taxon>Tracheophyta</taxon>
        <taxon>Spermatophyta</taxon>
        <taxon>Magnoliopsida</taxon>
        <taxon>eudicotyledons</taxon>
        <taxon>Gunneridae</taxon>
        <taxon>Pentapetalae</taxon>
        <taxon>asterids</taxon>
        <taxon>lamiids</taxon>
        <taxon>Solanales</taxon>
        <taxon>Solanaceae</taxon>
        <taxon>Solanoideae</taxon>
        <taxon>Solaneae</taxon>
        <taxon>Solanum</taxon>
    </lineage>
</organism>
<comment type="caution">
    <text evidence="1">The sequence shown here is derived from an EMBL/GenBank/DDBJ whole genome shotgun (WGS) entry which is preliminary data.</text>
</comment>
<reference evidence="1 2" key="1">
    <citation type="submission" date="2024-02" db="EMBL/GenBank/DDBJ databases">
        <title>de novo genome assembly of Solanum bulbocastanum strain 11H21.</title>
        <authorList>
            <person name="Hosaka A.J."/>
        </authorList>
    </citation>
    <scope>NUCLEOTIDE SEQUENCE [LARGE SCALE GENOMIC DNA]</scope>
    <source>
        <tissue evidence="1">Young leaves</tissue>
    </source>
</reference>
<proteinExistence type="predicted"/>
<protein>
    <submittedName>
        <fullName evidence="1">Uncharacterized protein</fullName>
    </submittedName>
</protein>